<name>A0A0K1PKM7_9BACT</name>
<protein>
    <recommendedName>
        <fullName evidence="4">FHA domain-containing protein</fullName>
    </recommendedName>
</protein>
<accession>A0A0K1PKM7</accession>
<keyword evidence="1" id="KW-1133">Transmembrane helix</keyword>
<proteinExistence type="predicted"/>
<evidence type="ECO:0008006" key="4">
    <source>
        <dbReference type="Google" id="ProtNLM"/>
    </source>
</evidence>
<dbReference type="STRING" id="1391654.AKJ09_00736"/>
<dbReference type="EMBL" id="CP012333">
    <property type="protein sequence ID" value="AKU94072.1"/>
    <property type="molecule type" value="Genomic_DNA"/>
</dbReference>
<evidence type="ECO:0000313" key="3">
    <source>
        <dbReference type="Proteomes" id="UP000064967"/>
    </source>
</evidence>
<dbReference type="KEGG" id="llu:AKJ09_00736"/>
<dbReference type="AlphaFoldDB" id="A0A0K1PKM7"/>
<evidence type="ECO:0000256" key="1">
    <source>
        <dbReference type="SAM" id="Phobius"/>
    </source>
</evidence>
<gene>
    <name evidence="2" type="ORF">AKJ09_00736</name>
</gene>
<feature type="transmembrane region" description="Helical" evidence="1">
    <location>
        <begin position="113"/>
        <end position="131"/>
    </location>
</feature>
<keyword evidence="3" id="KW-1185">Reference proteome</keyword>
<reference evidence="2 3" key="1">
    <citation type="submission" date="2015-08" db="EMBL/GenBank/DDBJ databases">
        <authorList>
            <person name="Babu N.S."/>
            <person name="Beckwith C.J."/>
            <person name="Beseler K.G."/>
            <person name="Brison A."/>
            <person name="Carone J.V."/>
            <person name="Caskin T.P."/>
            <person name="Diamond M."/>
            <person name="Durham M.E."/>
            <person name="Foxe J.M."/>
            <person name="Go M."/>
            <person name="Henderson B.A."/>
            <person name="Jones I.B."/>
            <person name="McGettigan J.A."/>
            <person name="Micheletti S.J."/>
            <person name="Nasrallah M.E."/>
            <person name="Ortiz D."/>
            <person name="Piller C.R."/>
            <person name="Privatt S.R."/>
            <person name="Schneider S.L."/>
            <person name="Sharp S."/>
            <person name="Smith T.C."/>
            <person name="Stanton J.D."/>
            <person name="Ullery H.E."/>
            <person name="Wilson R.J."/>
            <person name="Serrano M.G."/>
            <person name="Buck G."/>
            <person name="Lee V."/>
            <person name="Wang Y."/>
            <person name="Carvalho R."/>
            <person name="Voegtly L."/>
            <person name="Shi R."/>
            <person name="Duckworth R."/>
            <person name="Johnson A."/>
            <person name="Loviza R."/>
            <person name="Walstead R."/>
            <person name="Shah Z."/>
            <person name="Kiflezghi M."/>
            <person name="Wade K."/>
            <person name="Ball S.L."/>
            <person name="Bradley K.W."/>
            <person name="Asai D.J."/>
            <person name="Bowman C.A."/>
            <person name="Russell D.A."/>
            <person name="Pope W.H."/>
            <person name="Jacobs-Sera D."/>
            <person name="Hendrix R.W."/>
            <person name="Hatfull G.F."/>
        </authorList>
    </citation>
    <scope>NUCLEOTIDE SEQUENCE [LARGE SCALE GENOMIC DNA]</scope>
    <source>
        <strain evidence="2 3">DSM 27648</strain>
    </source>
</reference>
<dbReference type="RefSeq" id="WP_169927217.1">
    <property type="nucleotide sequence ID" value="NZ_CP012333.1"/>
</dbReference>
<dbReference type="Proteomes" id="UP000064967">
    <property type="component" value="Chromosome"/>
</dbReference>
<evidence type="ECO:0000313" key="2">
    <source>
        <dbReference type="EMBL" id="AKU94072.1"/>
    </source>
</evidence>
<organism evidence="2 3">
    <name type="scientific">Labilithrix luteola</name>
    <dbReference type="NCBI Taxonomy" id="1391654"/>
    <lineage>
        <taxon>Bacteria</taxon>
        <taxon>Pseudomonadati</taxon>
        <taxon>Myxococcota</taxon>
        <taxon>Polyangia</taxon>
        <taxon>Polyangiales</taxon>
        <taxon>Labilitrichaceae</taxon>
        <taxon>Labilithrix</taxon>
    </lineage>
</organism>
<keyword evidence="1" id="KW-0812">Transmembrane</keyword>
<sequence>MRFKIRHGDGRFEELVVESEQVIIGSGAHCEIRLPPEQARVEHVIVRASAAGIRAIARSLDPAPTLNGVDFVDAPILDGSVLRVGAVELEVAGLVLSAGPEQAKNNPNAPRPFVLVFALAGLAACAMMILGQRSSGGVTAEPKVPDLWTAGEATCPEGGAQAQALARTKLAAADGKRERAPFHVQDGVAAVPLYQVAVACFRASGDEPTANEIASDGQKLKREVALEFRIHRVRLQHAFTVKDWKTAQREVKVLLAYTEGLKAEYVTWLSNWDRKLELEYGKKKS</sequence>
<keyword evidence="1" id="KW-0472">Membrane</keyword>